<gene>
    <name evidence="1" type="ORF">UFOVP1590_21</name>
</gene>
<dbReference type="EMBL" id="LR797443">
    <property type="protein sequence ID" value="CAB4216980.1"/>
    <property type="molecule type" value="Genomic_DNA"/>
</dbReference>
<accession>A0A6J5SP51</accession>
<proteinExistence type="predicted"/>
<reference evidence="1" key="1">
    <citation type="submission" date="2020-05" db="EMBL/GenBank/DDBJ databases">
        <authorList>
            <person name="Chiriac C."/>
            <person name="Salcher M."/>
            <person name="Ghai R."/>
            <person name="Kavagutti S V."/>
        </authorList>
    </citation>
    <scope>NUCLEOTIDE SEQUENCE</scope>
</reference>
<protein>
    <submittedName>
        <fullName evidence="1">Uncharacterized protein</fullName>
    </submittedName>
</protein>
<name>A0A6J5SP51_9CAUD</name>
<organism evidence="1">
    <name type="scientific">uncultured Caudovirales phage</name>
    <dbReference type="NCBI Taxonomy" id="2100421"/>
    <lineage>
        <taxon>Viruses</taxon>
        <taxon>Duplodnaviria</taxon>
        <taxon>Heunggongvirae</taxon>
        <taxon>Uroviricota</taxon>
        <taxon>Caudoviricetes</taxon>
        <taxon>Peduoviridae</taxon>
        <taxon>Maltschvirus</taxon>
        <taxon>Maltschvirus maltsch</taxon>
    </lineage>
</organism>
<sequence>MANIQFPTQTGQKVANIWNSDHALADEGSFFTACNPTPLTVIAATASVVDDAQTASATHACYSPMFYIANTASPSDLNGKSIYLKYLRLKMGVSATFTSASDWCYTIRADNVARYTSGGSAITPKNVNTGISTASVAQIYAGALVCANLPSSSHRLLSHGQVEAAIPVVKAQYTFTFGDTTMPNSILTATGVKNMNVACPPIVIAPGWNIYFGMFGTANAGTPQLEFEWGFAERISGQ</sequence>
<evidence type="ECO:0000313" key="1">
    <source>
        <dbReference type="EMBL" id="CAB4216980.1"/>
    </source>
</evidence>